<sequence>MLSLFLSHAFSSIPLPLDDTYQNGVANPSFEYLVQGDNKAAILLILPTEKVPGIKVQSKIYGETEYKDMTFKNATRGESKTEKYTTITAYPKTDKPFYFKFTLTSTEPVSYTIRYVHTEPVYRVSAVLGTFALFMCLFLLVFGWTIFCGACRATRKR</sequence>
<reference evidence="2" key="2">
    <citation type="journal article" date="2007" name="Science">
        <title>Draft genome sequence of the sexually transmitted pathogen Trichomonas vaginalis.</title>
        <authorList>
            <person name="Carlton J.M."/>
            <person name="Hirt R.P."/>
            <person name="Silva J.C."/>
            <person name="Delcher A.L."/>
            <person name="Schatz M."/>
            <person name="Zhao Q."/>
            <person name="Wortman J.R."/>
            <person name="Bidwell S.L."/>
            <person name="Alsmark U.C.M."/>
            <person name="Besteiro S."/>
            <person name="Sicheritz-Ponten T."/>
            <person name="Noel C.J."/>
            <person name="Dacks J.B."/>
            <person name="Foster P.G."/>
            <person name="Simillion C."/>
            <person name="Van de Peer Y."/>
            <person name="Miranda-Saavedra D."/>
            <person name="Barton G.J."/>
            <person name="Westrop G.D."/>
            <person name="Mueller S."/>
            <person name="Dessi D."/>
            <person name="Fiori P.L."/>
            <person name="Ren Q."/>
            <person name="Paulsen I."/>
            <person name="Zhang H."/>
            <person name="Bastida-Corcuera F.D."/>
            <person name="Simoes-Barbosa A."/>
            <person name="Brown M.T."/>
            <person name="Hayes R.D."/>
            <person name="Mukherjee M."/>
            <person name="Okumura C.Y."/>
            <person name="Schneider R."/>
            <person name="Smith A.J."/>
            <person name="Vanacova S."/>
            <person name="Villalvazo M."/>
            <person name="Haas B.J."/>
            <person name="Pertea M."/>
            <person name="Feldblyum T.V."/>
            <person name="Utterback T.R."/>
            <person name="Shu C.L."/>
            <person name="Osoegawa K."/>
            <person name="de Jong P.J."/>
            <person name="Hrdy I."/>
            <person name="Horvathova L."/>
            <person name="Zubacova Z."/>
            <person name="Dolezal P."/>
            <person name="Malik S.B."/>
            <person name="Logsdon J.M. Jr."/>
            <person name="Henze K."/>
            <person name="Gupta A."/>
            <person name="Wang C.C."/>
            <person name="Dunne R.L."/>
            <person name="Upcroft J.A."/>
            <person name="Upcroft P."/>
            <person name="White O."/>
            <person name="Salzberg S.L."/>
            <person name="Tang P."/>
            <person name="Chiu C.-H."/>
            <person name="Lee Y.-S."/>
            <person name="Embley T.M."/>
            <person name="Coombs G.H."/>
            <person name="Mottram J.C."/>
            <person name="Tachezy J."/>
            <person name="Fraser-Liggett C.M."/>
            <person name="Johnson P.J."/>
        </authorList>
    </citation>
    <scope>NUCLEOTIDE SEQUENCE [LARGE SCALE GENOMIC DNA]</scope>
    <source>
        <strain evidence="2">G3</strain>
    </source>
</reference>
<keyword evidence="1" id="KW-0812">Transmembrane</keyword>
<dbReference type="RefSeq" id="XP_001584268.1">
    <property type="nucleotide sequence ID" value="XM_001584218.1"/>
</dbReference>
<feature type="transmembrane region" description="Helical" evidence="1">
    <location>
        <begin position="124"/>
        <end position="147"/>
    </location>
</feature>
<keyword evidence="3" id="KW-1185">Reference proteome</keyword>
<organism evidence="2 3">
    <name type="scientific">Trichomonas vaginalis (strain ATCC PRA-98 / G3)</name>
    <dbReference type="NCBI Taxonomy" id="412133"/>
    <lineage>
        <taxon>Eukaryota</taxon>
        <taxon>Metamonada</taxon>
        <taxon>Parabasalia</taxon>
        <taxon>Trichomonadida</taxon>
        <taxon>Trichomonadidae</taxon>
        <taxon>Trichomonas</taxon>
    </lineage>
</organism>
<dbReference type="VEuPathDB" id="TrichDB:TVAG_185900"/>
<dbReference type="OrthoDB" id="10265852at2759"/>
<evidence type="ECO:0000313" key="3">
    <source>
        <dbReference type="Proteomes" id="UP000001542"/>
    </source>
</evidence>
<gene>
    <name evidence="2" type="ORF">TVAG_185900</name>
</gene>
<proteinExistence type="predicted"/>
<accession>A2D8N3</accession>
<keyword evidence="1" id="KW-1133">Transmembrane helix</keyword>
<dbReference type="Proteomes" id="UP000001542">
    <property type="component" value="Unassembled WGS sequence"/>
</dbReference>
<evidence type="ECO:0000256" key="1">
    <source>
        <dbReference type="SAM" id="Phobius"/>
    </source>
</evidence>
<dbReference type="KEGG" id="tva:5468844"/>
<protein>
    <submittedName>
        <fullName evidence="2">Uncharacterized protein</fullName>
    </submittedName>
</protein>
<dbReference type="VEuPathDB" id="TrichDB:TVAGG3_0392280"/>
<evidence type="ECO:0000313" key="2">
    <source>
        <dbReference type="EMBL" id="EAY23282.1"/>
    </source>
</evidence>
<dbReference type="EMBL" id="DS113179">
    <property type="protein sequence ID" value="EAY23282.1"/>
    <property type="molecule type" value="Genomic_DNA"/>
</dbReference>
<dbReference type="AlphaFoldDB" id="A2D8N3"/>
<reference evidence="2" key="1">
    <citation type="submission" date="2006-10" db="EMBL/GenBank/DDBJ databases">
        <authorList>
            <person name="Amadeo P."/>
            <person name="Zhao Q."/>
            <person name="Wortman J."/>
            <person name="Fraser-Liggett C."/>
            <person name="Carlton J."/>
        </authorList>
    </citation>
    <scope>NUCLEOTIDE SEQUENCE</scope>
    <source>
        <strain evidence="2">G3</strain>
    </source>
</reference>
<dbReference type="InParanoid" id="A2D8N3"/>
<keyword evidence="1" id="KW-0472">Membrane</keyword>
<name>A2D8N3_TRIV3</name>